<dbReference type="AlphaFoldDB" id="F4X720"/>
<accession>F4X720</accession>
<feature type="compositionally biased region" description="Basic and acidic residues" evidence="1">
    <location>
        <begin position="163"/>
        <end position="175"/>
    </location>
</feature>
<protein>
    <submittedName>
        <fullName evidence="2">Uncharacterized protein</fullName>
    </submittedName>
</protein>
<feature type="region of interest" description="Disordered" evidence="1">
    <location>
        <begin position="160"/>
        <end position="196"/>
    </location>
</feature>
<organism evidence="3">
    <name type="scientific">Acromyrmex echinatior</name>
    <name type="common">Panamanian leafcutter ant</name>
    <name type="synonym">Acromyrmex octospinosus echinatior</name>
    <dbReference type="NCBI Taxonomy" id="103372"/>
    <lineage>
        <taxon>Eukaryota</taxon>
        <taxon>Metazoa</taxon>
        <taxon>Ecdysozoa</taxon>
        <taxon>Arthropoda</taxon>
        <taxon>Hexapoda</taxon>
        <taxon>Insecta</taxon>
        <taxon>Pterygota</taxon>
        <taxon>Neoptera</taxon>
        <taxon>Endopterygota</taxon>
        <taxon>Hymenoptera</taxon>
        <taxon>Apocrita</taxon>
        <taxon>Aculeata</taxon>
        <taxon>Formicoidea</taxon>
        <taxon>Formicidae</taxon>
        <taxon>Myrmicinae</taxon>
        <taxon>Acromyrmex</taxon>
    </lineage>
</organism>
<name>F4X720_ACREC</name>
<keyword evidence="3" id="KW-1185">Reference proteome</keyword>
<sequence>MQEGLKVLKRAPSEVHFTVVHTRLAQAEDGHTLSHFNYAIAMPWYTVHCRQIDKKLKCISMCSQDYTVSSLWCLCPSRNITPKCDERSSMSNQIATKDSYSPDVKSSPAKGPAIVGPTPGPRPVLEPLCPFHSRVVAVSRVHRPPEEAFHSCLEARNTLVAAPREKEKATKEGPAARRSAGSSLPGAAFSDDDDGP</sequence>
<proteinExistence type="predicted"/>
<dbReference type="EMBL" id="GL888828">
    <property type="protein sequence ID" value="EGI57782.1"/>
    <property type="molecule type" value="Genomic_DNA"/>
</dbReference>
<reference evidence="2" key="1">
    <citation type="submission" date="2011-02" db="EMBL/GenBank/DDBJ databases">
        <title>The genome of the leaf-cutting ant Acromyrmex echinatior suggests key adaptations to social evolution and fungus farming.</title>
        <authorList>
            <person name="Nygaard S."/>
            <person name="Zhang G."/>
        </authorList>
    </citation>
    <scope>NUCLEOTIDE SEQUENCE</scope>
</reference>
<gene>
    <name evidence="2" type="ORF">G5I_14310</name>
</gene>
<feature type="region of interest" description="Disordered" evidence="1">
    <location>
        <begin position="92"/>
        <end position="119"/>
    </location>
</feature>
<evidence type="ECO:0000256" key="1">
    <source>
        <dbReference type="SAM" id="MobiDB-lite"/>
    </source>
</evidence>
<dbReference type="InParanoid" id="F4X720"/>
<evidence type="ECO:0000313" key="3">
    <source>
        <dbReference type="Proteomes" id="UP000007755"/>
    </source>
</evidence>
<evidence type="ECO:0000313" key="2">
    <source>
        <dbReference type="EMBL" id="EGI57782.1"/>
    </source>
</evidence>
<dbReference type="Proteomes" id="UP000007755">
    <property type="component" value="Unassembled WGS sequence"/>
</dbReference>